<protein>
    <recommendedName>
        <fullName evidence="4">uracil phosphoribosyltransferase</fullName>
        <ecNumber evidence="4">2.4.2.9</ecNumber>
    </recommendedName>
</protein>
<evidence type="ECO:0000313" key="11">
    <source>
        <dbReference type="EMBL" id="KAF4119714.1"/>
    </source>
</evidence>
<evidence type="ECO:0000259" key="10">
    <source>
        <dbReference type="Pfam" id="PF14681"/>
    </source>
</evidence>
<accession>A0A9P4YRJ2</accession>
<dbReference type="GO" id="GO:0005525">
    <property type="term" value="F:GTP binding"/>
    <property type="evidence" value="ECO:0007669"/>
    <property type="project" value="UniProtKB-KW"/>
</dbReference>
<dbReference type="InterPro" id="IPR000836">
    <property type="entry name" value="PRTase_dom"/>
</dbReference>
<evidence type="ECO:0000256" key="4">
    <source>
        <dbReference type="ARBA" id="ARBA00011894"/>
    </source>
</evidence>
<evidence type="ECO:0000256" key="6">
    <source>
        <dbReference type="ARBA" id="ARBA00022676"/>
    </source>
</evidence>
<feature type="domain" description="Phosphoribosyltransferase" evidence="10">
    <location>
        <begin position="10"/>
        <end position="232"/>
    </location>
</feature>
<dbReference type="EC" id="2.4.2.9" evidence="4"/>
<keyword evidence="7" id="KW-0808">Transferase</keyword>
<dbReference type="InterPro" id="IPR029057">
    <property type="entry name" value="PRTase-like"/>
</dbReference>
<comment type="pathway">
    <text evidence="2">Pyrimidine metabolism; UMP biosynthesis via salvage pathway; UMP from uracil: step 1/1.</text>
</comment>
<dbReference type="SUPFAM" id="SSF53271">
    <property type="entry name" value="PRTase-like"/>
    <property type="match status" value="1"/>
</dbReference>
<evidence type="ECO:0000256" key="1">
    <source>
        <dbReference type="ARBA" id="ARBA00001946"/>
    </source>
</evidence>
<dbReference type="Gene3D" id="3.40.50.2020">
    <property type="match status" value="1"/>
</dbReference>
<name>A0A9P4YRJ2_9HYPO</name>
<dbReference type="InterPro" id="IPR050054">
    <property type="entry name" value="UPRTase/APRTase"/>
</dbReference>
<dbReference type="GO" id="GO:0004845">
    <property type="term" value="F:uracil phosphoribosyltransferase activity"/>
    <property type="evidence" value="ECO:0007669"/>
    <property type="project" value="UniProtKB-EC"/>
</dbReference>
<evidence type="ECO:0000256" key="8">
    <source>
        <dbReference type="ARBA" id="ARBA00022741"/>
    </source>
</evidence>
<evidence type="ECO:0000313" key="12">
    <source>
        <dbReference type="Proteomes" id="UP000749293"/>
    </source>
</evidence>
<evidence type="ECO:0000256" key="5">
    <source>
        <dbReference type="ARBA" id="ARBA00022533"/>
    </source>
</evidence>
<evidence type="ECO:0000256" key="2">
    <source>
        <dbReference type="ARBA" id="ARBA00005180"/>
    </source>
</evidence>
<dbReference type="NCBIfam" id="NF001097">
    <property type="entry name" value="PRK00129.1"/>
    <property type="match status" value="1"/>
</dbReference>
<comment type="caution">
    <text evidence="11">The sequence shown here is derived from an EMBL/GenBank/DDBJ whole genome shotgun (WGS) entry which is preliminary data.</text>
</comment>
<keyword evidence="9" id="KW-0342">GTP-binding</keyword>
<keyword evidence="12" id="KW-1185">Reference proteome</keyword>
<sequence>MPSLPPNVNVSTHPSIQAKLSQLRSQSTTARDVKTLIHEITLLLSSESLARALSPTQGPKDKTPLGFEYTTTTVSPGTISIVPILRSGLAMVEGVQTILPSPVPVHHLGMYRETTTLQPVEYYNNLPQHAVTSRSGSADGDDAQGPSALAIIVDPIIATGNTCAAAVATLREWGAERIVVLSVLGAHEGIIRVAEEWSDGTEIWVAGVDGEITPEGMLKPGLGDVGDRLFLTLGK</sequence>
<reference evidence="11" key="1">
    <citation type="submission" date="2020-03" db="EMBL/GenBank/DDBJ databases">
        <title>Site-based positive gene gene selection in Geosmithia morbida across the United States reveals a broad range of putative effectors and factors for local host and environmental adapation.</title>
        <authorList>
            <person name="Onufrak A."/>
            <person name="Murdoch R.W."/>
            <person name="Gazis R."/>
            <person name="Huff M."/>
            <person name="Staton M."/>
            <person name="Klingeman W."/>
            <person name="Hadziabdic D."/>
        </authorList>
    </citation>
    <scope>NUCLEOTIDE SEQUENCE</scope>
    <source>
        <strain evidence="11">1262</strain>
    </source>
</reference>
<dbReference type="OrthoDB" id="10257085at2759"/>
<dbReference type="Pfam" id="PF14681">
    <property type="entry name" value="UPRTase"/>
    <property type="match status" value="1"/>
</dbReference>
<dbReference type="PANTHER" id="PTHR32315">
    <property type="entry name" value="ADENINE PHOSPHORIBOSYLTRANSFERASE"/>
    <property type="match status" value="1"/>
</dbReference>
<keyword evidence="5" id="KW-0021">Allosteric enzyme</keyword>
<proteinExistence type="inferred from homology"/>
<dbReference type="RefSeq" id="XP_035318366.1">
    <property type="nucleotide sequence ID" value="XM_035466355.1"/>
</dbReference>
<evidence type="ECO:0000256" key="7">
    <source>
        <dbReference type="ARBA" id="ARBA00022679"/>
    </source>
</evidence>
<dbReference type="CDD" id="cd06223">
    <property type="entry name" value="PRTases_typeI"/>
    <property type="match status" value="1"/>
</dbReference>
<dbReference type="Proteomes" id="UP000749293">
    <property type="component" value="Unassembled WGS sequence"/>
</dbReference>
<dbReference type="GeneID" id="55970608"/>
<gene>
    <name evidence="11" type="ORF">GMORB2_4380</name>
</gene>
<dbReference type="EMBL" id="JAANYQ010000021">
    <property type="protein sequence ID" value="KAF4119714.1"/>
    <property type="molecule type" value="Genomic_DNA"/>
</dbReference>
<dbReference type="FunFam" id="3.40.50.2020:FF:000049">
    <property type="entry name" value="Putative uracil phosphoribosyltransferase urg2"/>
    <property type="match status" value="1"/>
</dbReference>
<organism evidence="11 12">
    <name type="scientific">Geosmithia morbida</name>
    <dbReference type="NCBI Taxonomy" id="1094350"/>
    <lineage>
        <taxon>Eukaryota</taxon>
        <taxon>Fungi</taxon>
        <taxon>Dikarya</taxon>
        <taxon>Ascomycota</taxon>
        <taxon>Pezizomycotina</taxon>
        <taxon>Sordariomycetes</taxon>
        <taxon>Hypocreomycetidae</taxon>
        <taxon>Hypocreales</taxon>
        <taxon>Bionectriaceae</taxon>
        <taxon>Geosmithia</taxon>
    </lineage>
</organism>
<evidence type="ECO:0000256" key="9">
    <source>
        <dbReference type="ARBA" id="ARBA00023134"/>
    </source>
</evidence>
<comment type="similarity">
    <text evidence="3">Belongs to the UPRTase family.</text>
</comment>
<dbReference type="PANTHER" id="PTHR32315:SF4">
    <property type="entry name" value="URACIL PHOSPHORIBOSYLTRANSFERASE, CHLOROPLASTIC"/>
    <property type="match status" value="1"/>
</dbReference>
<keyword evidence="6 11" id="KW-0328">Glycosyltransferase</keyword>
<dbReference type="AlphaFoldDB" id="A0A9P4YRJ2"/>
<comment type="cofactor">
    <cofactor evidence="1">
        <name>Mg(2+)</name>
        <dbReference type="ChEBI" id="CHEBI:18420"/>
    </cofactor>
</comment>
<keyword evidence="8" id="KW-0547">Nucleotide-binding</keyword>
<evidence type="ECO:0000256" key="3">
    <source>
        <dbReference type="ARBA" id="ARBA00009516"/>
    </source>
</evidence>